<dbReference type="Pfam" id="PF07720">
    <property type="entry name" value="TPR_3"/>
    <property type="match status" value="1"/>
</dbReference>
<dbReference type="Proteomes" id="UP001254832">
    <property type="component" value="Unassembled WGS sequence"/>
</dbReference>
<dbReference type="InterPro" id="IPR001173">
    <property type="entry name" value="Glyco_trans_2-like"/>
</dbReference>
<evidence type="ECO:0000313" key="4">
    <source>
        <dbReference type="Proteomes" id="UP001254832"/>
    </source>
</evidence>
<dbReference type="Gene3D" id="3.90.550.10">
    <property type="entry name" value="Spore Coat Polysaccharide Biosynthesis Protein SpsA, Chain A"/>
    <property type="match status" value="1"/>
</dbReference>
<dbReference type="InterPro" id="IPR011716">
    <property type="entry name" value="TPR-3"/>
</dbReference>
<organism evidence="3 4">
    <name type="scientific">Paenibacillus amylolyticus</name>
    <dbReference type="NCBI Taxonomy" id="1451"/>
    <lineage>
        <taxon>Bacteria</taxon>
        <taxon>Bacillati</taxon>
        <taxon>Bacillota</taxon>
        <taxon>Bacilli</taxon>
        <taxon>Bacillales</taxon>
        <taxon>Paenibacillaceae</taxon>
        <taxon>Paenibacillus</taxon>
    </lineage>
</organism>
<reference evidence="3" key="1">
    <citation type="submission" date="2023-07" db="EMBL/GenBank/DDBJ databases">
        <title>Sorghum-associated microbial communities from plants grown in Nebraska, USA.</title>
        <authorList>
            <person name="Schachtman D."/>
        </authorList>
    </citation>
    <scope>NUCLEOTIDE SEQUENCE</scope>
    <source>
        <strain evidence="3">BE80</strain>
    </source>
</reference>
<feature type="domain" description="Glycosyltransferase 2-like" evidence="2">
    <location>
        <begin position="6"/>
        <end position="91"/>
    </location>
</feature>
<dbReference type="SUPFAM" id="SSF53448">
    <property type="entry name" value="Nucleotide-diphospho-sugar transferases"/>
    <property type="match status" value="1"/>
</dbReference>
<name>A0AAP5LL50_PAEAM</name>
<protein>
    <submittedName>
        <fullName evidence="3">Tetratricopeptide (TPR) repeat protein</fullName>
    </submittedName>
</protein>
<dbReference type="InterPro" id="IPR019734">
    <property type="entry name" value="TPR_rpt"/>
</dbReference>
<comment type="caution">
    <text evidence="3">The sequence shown here is derived from an EMBL/GenBank/DDBJ whole genome shotgun (WGS) entry which is preliminary data.</text>
</comment>
<feature type="region of interest" description="Disordered" evidence="1">
    <location>
        <begin position="568"/>
        <end position="588"/>
    </location>
</feature>
<evidence type="ECO:0000256" key="1">
    <source>
        <dbReference type="SAM" id="MobiDB-lite"/>
    </source>
</evidence>
<dbReference type="Pfam" id="PF00535">
    <property type="entry name" value="Glycos_transf_2"/>
    <property type="match status" value="1"/>
</dbReference>
<dbReference type="InterPro" id="IPR011990">
    <property type="entry name" value="TPR-like_helical_dom_sf"/>
</dbReference>
<dbReference type="InterPro" id="IPR029044">
    <property type="entry name" value="Nucleotide-diphossugar_trans"/>
</dbReference>
<dbReference type="RefSeq" id="WP_310137677.1">
    <property type="nucleotide sequence ID" value="NZ_JAVDTR010000003.1"/>
</dbReference>
<proteinExistence type="predicted"/>
<dbReference type="PANTHER" id="PTHR43630:SF2">
    <property type="entry name" value="GLYCOSYLTRANSFERASE"/>
    <property type="match status" value="1"/>
</dbReference>
<dbReference type="SMART" id="SM00028">
    <property type="entry name" value="TPR"/>
    <property type="match status" value="2"/>
</dbReference>
<sequence>MGMGISLCMIVKDEAQHLERCLNAVRDVVDEIIVVDTGSTDDTPDIARRYGAIVMHATWSGDFARARNQSLALATNPWILVLDADEVWLPTESMRAELGRLVSSDQDEIWGYWIQVTSLLGHSGEERVTDVVCRLFRNDPRIAFKGTIHEEVASSIYAFAPQGIAACELEILHDGYLDRVITSKNKIERNMRLIRSALNQTPDQPELLYALAAEWFQQGNYEEALRLLVPLLAELEPGCGYYSDLVLKTAYAWREYGHPERALAIVQAWAPVYEDFPDLLELGAVLQLDLGHEEDALEWLRHAKSVAGSGSKYTSVSGAGSYRSLILEGMAFEQLGQWQQAEEAYTAAIATKSDSVAAWQRLLWLAAVTERPNAVARVVARHHLPLVAWQVMLQTALDAHRPEWLLRHAGSLAGVMQAQPLASGLARAQLGEDAVAEVALRPWASHAQYGPAATLALWALACKRRGLPAAASGESAREAGDAASVVACDAGDVGDVGAVACKVGESGESAGDVAGKVGDAGDVGTVGTVGAVAGEATGGARAAGLAQRHAAAAPWPAAAGAAEALLREPAPRGDGGDQAPAAASPAQAPQAAVHAAADALARTGAWPAWLRLLAALPPGAAPALLAALAPAARCGVLRAPASVREGLLQLCGGDPPAAGQPFADEVPAAIRTAEALVAGTLALLAGRRHAARAWAELAQRSSLQATAAGRPATTVTPGVRALLRLTAPGATSADSYAAQCQLLWVHL</sequence>
<dbReference type="PANTHER" id="PTHR43630">
    <property type="entry name" value="POLY-BETA-1,6-N-ACETYL-D-GLUCOSAMINE SYNTHASE"/>
    <property type="match status" value="1"/>
</dbReference>
<dbReference type="AlphaFoldDB" id="A0AAP5LL50"/>
<dbReference type="Gene3D" id="1.25.40.10">
    <property type="entry name" value="Tetratricopeptide repeat domain"/>
    <property type="match status" value="2"/>
</dbReference>
<dbReference type="SUPFAM" id="SSF48452">
    <property type="entry name" value="TPR-like"/>
    <property type="match status" value="1"/>
</dbReference>
<gene>
    <name evidence="3" type="ORF">J2W91_001459</name>
</gene>
<feature type="compositionally biased region" description="Low complexity" evidence="1">
    <location>
        <begin position="577"/>
        <end position="588"/>
    </location>
</feature>
<dbReference type="CDD" id="cd02511">
    <property type="entry name" value="Beta4Glucosyltransferase"/>
    <property type="match status" value="1"/>
</dbReference>
<evidence type="ECO:0000313" key="3">
    <source>
        <dbReference type="EMBL" id="MDR6723007.1"/>
    </source>
</evidence>
<evidence type="ECO:0000259" key="2">
    <source>
        <dbReference type="Pfam" id="PF00535"/>
    </source>
</evidence>
<dbReference type="EMBL" id="JAVDTR010000003">
    <property type="protein sequence ID" value="MDR6723007.1"/>
    <property type="molecule type" value="Genomic_DNA"/>
</dbReference>
<accession>A0AAP5LL50</accession>